<evidence type="ECO:0000256" key="2">
    <source>
        <dbReference type="SAM" id="SignalP"/>
    </source>
</evidence>
<protein>
    <submittedName>
        <fullName evidence="3">Uncharacterized protein</fullName>
    </submittedName>
</protein>
<dbReference type="Proteomes" id="UP001497623">
    <property type="component" value="Unassembled WGS sequence"/>
</dbReference>
<accession>A0AAV2SEZ8</accession>
<keyword evidence="2" id="KW-0732">Signal</keyword>
<sequence length="347" mass="36270">MRPHHIIALALIHTATATYNCYWCKNYESSSATPFDSNCGNDGYSGNKGEESWNEQCCYTKIYDDGSVMRSGCQGESNGECKEGNDGKGHYNECYCVGDSCNNDQCPDCGGPAPPTGPGVSTTTKAPGPGGDHTCYACQNYDQASSIPFDANCGNDGFSGNTVSVDGDDNCCYTIVYENGNTMRTGCTGHGDGECREGNGWTGCYCSGDNCNSHTCQGCNGGVTTDGPTDPGHTTPTTTQGPTDPGHTTPTTTQGPTDPGHTTPTTTHGPSLGLSCYSCMDCPNTDDSTNTISDPAFNSCFTILVSGSHVVYRGGSPDHHSDGDCSMVDGNMTCYCTHDNCNGTDAL</sequence>
<keyword evidence="4" id="KW-1185">Reference proteome</keyword>
<evidence type="ECO:0000256" key="1">
    <source>
        <dbReference type="SAM" id="MobiDB-lite"/>
    </source>
</evidence>
<organism evidence="3 4">
    <name type="scientific">Meganyctiphanes norvegica</name>
    <name type="common">Northern krill</name>
    <name type="synonym">Thysanopoda norvegica</name>
    <dbReference type="NCBI Taxonomy" id="48144"/>
    <lineage>
        <taxon>Eukaryota</taxon>
        <taxon>Metazoa</taxon>
        <taxon>Ecdysozoa</taxon>
        <taxon>Arthropoda</taxon>
        <taxon>Crustacea</taxon>
        <taxon>Multicrustacea</taxon>
        <taxon>Malacostraca</taxon>
        <taxon>Eumalacostraca</taxon>
        <taxon>Eucarida</taxon>
        <taxon>Euphausiacea</taxon>
        <taxon>Euphausiidae</taxon>
        <taxon>Meganyctiphanes</taxon>
    </lineage>
</organism>
<gene>
    <name evidence="3" type="ORF">MNOR_LOCUS36587</name>
</gene>
<name>A0AAV2SEZ8_MEGNR</name>
<feature type="region of interest" description="Disordered" evidence="1">
    <location>
        <begin position="230"/>
        <end position="265"/>
    </location>
</feature>
<comment type="caution">
    <text evidence="3">The sequence shown here is derived from an EMBL/GenBank/DDBJ whole genome shotgun (WGS) entry which is preliminary data.</text>
</comment>
<reference evidence="3 4" key="1">
    <citation type="submission" date="2024-05" db="EMBL/GenBank/DDBJ databases">
        <authorList>
            <person name="Wallberg A."/>
        </authorList>
    </citation>
    <scope>NUCLEOTIDE SEQUENCE [LARGE SCALE GENOMIC DNA]</scope>
</reference>
<evidence type="ECO:0000313" key="3">
    <source>
        <dbReference type="EMBL" id="CAL4191362.1"/>
    </source>
</evidence>
<dbReference type="EMBL" id="CAXKWB010067739">
    <property type="protein sequence ID" value="CAL4191362.1"/>
    <property type="molecule type" value="Genomic_DNA"/>
</dbReference>
<feature type="chain" id="PRO_5043943239" evidence="2">
    <location>
        <begin position="18"/>
        <end position="347"/>
    </location>
</feature>
<evidence type="ECO:0000313" key="4">
    <source>
        <dbReference type="Proteomes" id="UP001497623"/>
    </source>
</evidence>
<dbReference type="AlphaFoldDB" id="A0AAV2SEZ8"/>
<feature type="signal peptide" evidence="2">
    <location>
        <begin position="1"/>
        <end position="17"/>
    </location>
</feature>
<proteinExistence type="predicted"/>